<comment type="caution">
    <text evidence="1">The sequence shown here is derived from an EMBL/GenBank/DDBJ whole genome shotgun (WGS) entry which is preliminary data.</text>
</comment>
<evidence type="ECO:0000313" key="1">
    <source>
        <dbReference type="EMBL" id="KAK3787966.1"/>
    </source>
</evidence>
<gene>
    <name evidence="1" type="ORF">RRG08_010035</name>
</gene>
<name>A0AAE1DYR5_9GAST</name>
<sequence length="145" mass="16684">MEYDLLTLALRRTLDVTINVSSSLVPPRALLPSAHQLNGSDPWFHDSVNNDSNNGSHPDYNYTLSPLLEAGEFISKYYLWAVFAFGFPAHATREALRQSSKKFIRSLQMVMLRLRYRPPKIPLDPQYSDVQTEVDLVRLSRHSRH</sequence>
<proteinExistence type="predicted"/>
<dbReference type="AlphaFoldDB" id="A0AAE1DYR5"/>
<dbReference type="Proteomes" id="UP001283361">
    <property type="component" value="Unassembled WGS sequence"/>
</dbReference>
<accession>A0AAE1DYR5</accession>
<keyword evidence="2" id="KW-1185">Reference proteome</keyword>
<dbReference type="EMBL" id="JAWDGP010001818">
    <property type="protein sequence ID" value="KAK3787966.1"/>
    <property type="molecule type" value="Genomic_DNA"/>
</dbReference>
<protein>
    <submittedName>
        <fullName evidence="1">Uncharacterized protein</fullName>
    </submittedName>
</protein>
<evidence type="ECO:0000313" key="2">
    <source>
        <dbReference type="Proteomes" id="UP001283361"/>
    </source>
</evidence>
<reference evidence="1" key="1">
    <citation type="journal article" date="2023" name="G3 (Bethesda)">
        <title>A reference genome for the long-term kleptoplast-retaining sea slug Elysia crispata morphotype clarki.</title>
        <authorList>
            <person name="Eastman K.E."/>
            <person name="Pendleton A.L."/>
            <person name="Shaikh M.A."/>
            <person name="Suttiyut T."/>
            <person name="Ogas R."/>
            <person name="Tomko P."/>
            <person name="Gavelis G."/>
            <person name="Widhalm J.R."/>
            <person name="Wisecaver J.H."/>
        </authorList>
    </citation>
    <scope>NUCLEOTIDE SEQUENCE</scope>
    <source>
        <strain evidence="1">ECLA1</strain>
    </source>
</reference>
<organism evidence="1 2">
    <name type="scientific">Elysia crispata</name>
    <name type="common">lettuce slug</name>
    <dbReference type="NCBI Taxonomy" id="231223"/>
    <lineage>
        <taxon>Eukaryota</taxon>
        <taxon>Metazoa</taxon>
        <taxon>Spiralia</taxon>
        <taxon>Lophotrochozoa</taxon>
        <taxon>Mollusca</taxon>
        <taxon>Gastropoda</taxon>
        <taxon>Heterobranchia</taxon>
        <taxon>Euthyneura</taxon>
        <taxon>Panpulmonata</taxon>
        <taxon>Sacoglossa</taxon>
        <taxon>Placobranchoidea</taxon>
        <taxon>Plakobranchidae</taxon>
        <taxon>Elysia</taxon>
    </lineage>
</organism>